<dbReference type="Proteomes" id="UP000694411">
    <property type="component" value="Chromosome 1"/>
</dbReference>
<dbReference type="Ensembl" id="ENSTGET00000001056.1">
    <property type="protein sequence ID" value="ENSTGEP00000000810.1"/>
    <property type="gene ID" value="ENSTGEG00000000785.1"/>
</dbReference>
<keyword evidence="3" id="KW-1185">Reference proteome</keyword>
<reference evidence="2" key="1">
    <citation type="submission" date="2018-05" db="EMBL/GenBank/DDBJ databases">
        <title>Whole genome of Theropithecus gelada.</title>
        <authorList>
            <person name="Chiou K.L."/>
            <person name="Snyder-Mackler N."/>
        </authorList>
    </citation>
    <scope>NUCLEOTIDE SEQUENCE [LARGE SCALE GENOMIC DNA]</scope>
</reference>
<evidence type="ECO:0000256" key="1">
    <source>
        <dbReference type="SAM" id="MobiDB-lite"/>
    </source>
</evidence>
<organism evidence="2 3">
    <name type="scientific">Theropithecus gelada</name>
    <name type="common">Gelada baboon</name>
    <dbReference type="NCBI Taxonomy" id="9565"/>
    <lineage>
        <taxon>Eukaryota</taxon>
        <taxon>Metazoa</taxon>
        <taxon>Chordata</taxon>
        <taxon>Craniata</taxon>
        <taxon>Vertebrata</taxon>
        <taxon>Euteleostomi</taxon>
        <taxon>Mammalia</taxon>
        <taxon>Eutheria</taxon>
        <taxon>Euarchontoglires</taxon>
        <taxon>Primates</taxon>
        <taxon>Haplorrhini</taxon>
        <taxon>Catarrhini</taxon>
        <taxon>Cercopithecidae</taxon>
        <taxon>Cercopithecinae</taxon>
        <taxon>Theropithecus</taxon>
    </lineage>
</organism>
<dbReference type="PRINTS" id="PR02045">
    <property type="entry name" value="F138DOMAIN"/>
</dbReference>
<reference evidence="2" key="3">
    <citation type="submission" date="2025-09" db="UniProtKB">
        <authorList>
            <consortium name="Ensembl"/>
        </authorList>
    </citation>
    <scope>IDENTIFICATION</scope>
</reference>
<reference evidence="2" key="2">
    <citation type="submission" date="2025-08" db="UniProtKB">
        <authorList>
            <consortium name="Ensembl"/>
        </authorList>
    </citation>
    <scope>IDENTIFICATION</scope>
</reference>
<name>A0A8D2DZV5_THEGE</name>
<feature type="compositionally biased region" description="Polar residues" evidence="1">
    <location>
        <begin position="11"/>
        <end position="21"/>
    </location>
</feature>
<accession>A0A8D2DZV5</accession>
<protein>
    <submittedName>
        <fullName evidence="2">Uncharacterized protein</fullName>
    </submittedName>
</protein>
<dbReference type="AlphaFoldDB" id="A0A8D2DZV5"/>
<sequence length="82" mass="8839">MLPRLALNSCDPPTSASQSAGITGMSHHALPELVFFSKNCNIVNVEILKWRKELTWPVISGEGCCLESHLAISQETLGGCVT</sequence>
<proteinExistence type="predicted"/>
<evidence type="ECO:0000313" key="3">
    <source>
        <dbReference type="Proteomes" id="UP000694411"/>
    </source>
</evidence>
<feature type="region of interest" description="Disordered" evidence="1">
    <location>
        <begin position="1"/>
        <end position="21"/>
    </location>
</feature>
<evidence type="ECO:0000313" key="2">
    <source>
        <dbReference type="Ensembl" id="ENSTGEP00000000810.1"/>
    </source>
</evidence>